<dbReference type="SUPFAM" id="SSF51735">
    <property type="entry name" value="NAD(P)-binding Rossmann-fold domains"/>
    <property type="match status" value="1"/>
</dbReference>
<dbReference type="InterPro" id="IPR016040">
    <property type="entry name" value="NAD(P)-bd_dom"/>
</dbReference>
<reference evidence="4 5" key="1">
    <citation type="submission" date="2017-09" db="EMBL/GenBank/DDBJ databases">
        <title>A multilocus sequence analysis scheme for characterization of bacteria in the genus Thioclava.</title>
        <authorList>
            <person name="Liu Y."/>
            <person name="Shao Z."/>
        </authorList>
    </citation>
    <scope>NUCLEOTIDE SEQUENCE [LARGE SCALE GENOMIC DNA]</scope>
    <source>
        <strain evidence="4 5">CAU 1312</strain>
    </source>
</reference>
<dbReference type="PANTHER" id="PTHR12126">
    <property type="entry name" value="NADH-UBIQUINONE OXIDOREDUCTASE 39 KDA SUBUNIT-RELATED"/>
    <property type="match status" value="1"/>
</dbReference>
<feature type="transmembrane region" description="Helical" evidence="2">
    <location>
        <begin position="383"/>
        <end position="401"/>
    </location>
</feature>
<feature type="compositionally biased region" description="Basic and acidic residues" evidence="1">
    <location>
        <begin position="51"/>
        <end position="67"/>
    </location>
</feature>
<proteinExistence type="predicted"/>
<gene>
    <name evidence="4" type="ORF">CLN94_00615</name>
</gene>
<keyword evidence="5" id="KW-1185">Reference proteome</keyword>
<dbReference type="InterPro" id="IPR036291">
    <property type="entry name" value="NAD(P)-bd_dom_sf"/>
</dbReference>
<dbReference type="GO" id="GO:0044877">
    <property type="term" value="F:protein-containing complex binding"/>
    <property type="evidence" value="ECO:0007669"/>
    <property type="project" value="TreeGrafter"/>
</dbReference>
<dbReference type="OrthoDB" id="5377001at2"/>
<feature type="transmembrane region" description="Helical" evidence="2">
    <location>
        <begin position="421"/>
        <end position="439"/>
    </location>
</feature>
<sequence length="496" mass="52393">MLASRSRCGRRGAGRRHGDEECRQGARAGRGPARAFGGIEGLRRGLRPGAGRRDHDRAGETRSRDDRKTANCHGACLVKVLILGADGFIGRHIAFGLRAEGAEVIACARRPEALREMGFEVLAADLSDPATHEPGFWRAALEGGVHLVNCAGLLTGADEAFEAVHVTAPKAALAALDGGRMVQISAVGIDSAETGFARWRRKAEAALASEVVTFLRPGLVVGETSYGGSSLVRAFAALPFVQPVVGDGRQPFNPIHAADLAQVVAECLRAPPGPGPFEIGGPETLSQAELSAAYRRWLGRSPARVLRLPLGLARRIGQLGEALKLGPISRAGVDQLEAGVTANSTALLEHIRTRPRGISEALRIRPAGTQDLWQARLYLLKPLIRITMALLWIGAAIGAFLSPDASVAALMPGRPEGLALFAMRGGGMIELVLGLALLAHWSPRLTAIAQIAWIALAVIGLGLLAPGLWLLPMGGLVKMLPVLLLALVHLALLDER</sequence>
<evidence type="ECO:0000313" key="5">
    <source>
        <dbReference type="Proteomes" id="UP000243507"/>
    </source>
</evidence>
<dbReference type="PANTHER" id="PTHR12126:SF11">
    <property type="entry name" value="NADH DEHYDROGENASE [UBIQUINONE] 1 ALPHA SUBCOMPLEX SUBUNIT 9, MITOCHONDRIAL"/>
    <property type="match status" value="1"/>
</dbReference>
<evidence type="ECO:0000259" key="3">
    <source>
        <dbReference type="Pfam" id="PF13460"/>
    </source>
</evidence>
<dbReference type="Pfam" id="PF13781">
    <property type="entry name" value="DoxX_3"/>
    <property type="match status" value="1"/>
</dbReference>
<dbReference type="Gene3D" id="3.40.50.720">
    <property type="entry name" value="NAD(P)-binding Rossmann-like Domain"/>
    <property type="match status" value="1"/>
</dbReference>
<evidence type="ECO:0000256" key="2">
    <source>
        <dbReference type="SAM" id="Phobius"/>
    </source>
</evidence>
<feature type="transmembrane region" description="Helical" evidence="2">
    <location>
        <begin position="451"/>
        <end position="470"/>
    </location>
</feature>
<keyword evidence="2" id="KW-0812">Transmembrane</keyword>
<dbReference type="InterPro" id="IPR025695">
    <property type="entry name" value="DoxX-like"/>
</dbReference>
<dbReference type="InterPro" id="IPR051207">
    <property type="entry name" value="ComplexI_NDUFA9_subunit"/>
</dbReference>
<name>A0A2A4CU95_9RHOB</name>
<dbReference type="EMBL" id="NTJD01000001">
    <property type="protein sequence ID" value="PCD77858.1"/>
    <property type="molecule type" value="Genomic_DNA"/>
</dbReference>
<feature type="transmembrane region" description="Helical" evidence="2">
    <location>
        <begin position="476"/>
        <end position="493"/>
    </location>
</feature>
<keyword evidence="2" id="KW-0472">Membrane</keyword>
<protein>
    <recommendedName>
        <fullName evidence="3">NAD(P)-binding domain-containing protein</fullName>
    </recommendedName>
</protein>
<keyword evidence="2" id="KW-1133">Transmembrane helix</keyword>
<dbReference type="Pfam" id="PF13460">
    <property type="entry name" value="NAD_binding_10"/>
    <property type="match status" value="1"/>
</dbReference>
<organism evidence="4 5">
    <name type="scientific">Pseudothioclava arenosa</name>
    <dbReference type="NCBI Taxonomy" id="1795308"/>
    <lineage>
        <taxon>Bacteria</taxon>
        <taxon>Pseudomonadati</taxon>
        <taxon>Pseudomonadota</taxon>
        <taxon>Alphaproteobacteria</taxon>
        <taxon>Rhodobacterales</taxon>
        <taxon>Paracoccaceae</taxon>
        <taxon>Pseudothioclava</taxon>
    </lineage>
</organism>
<accession>A0A2A4CU95</accession>
<feature type="domain" description="NAD(P)-binding" evidence="3">
    <location>
        <begin position="84"/>
        <end position="203"/>
    </location>
</feature>
<evidence type="ECO:0000256" key="1">
    <source>
        <dbReference type="SAM" id="MobiDB-lite"/>
    </source>
</evidence>
<feature type="compositionally biased region" description="Low complexity" evidence="1">
    <location>
        <begin position="25"/>
        <end position="37"/>
    </location>
</feature>
<dbReference type="Proteomes" id="UP000243507">
    <property type="component" value="Unassembled WGS sequence"/>
</dbReference>
<comment type="caution">
    <text evidence="4">The sequence shown here is derived from an EMBL/GenBank/DDBJ whole genome shotgun (WGS) entry which is preliminary data.</text>
</comment>
<dbReference type="AlphaFoldDB" id="A0A2A4CU95"/>
<feature type="region of interest" description="Disordered" evidence="1">
    <location>
        <begin position="1"/>
        <end position="67"/>
    </location>
</feature>
<evidence type="ECO:0000313" key="4">
    <source>
        <dbReference type="EMBL" id="PCD77858.1"/>
    </source>
</evidence>